<name>A0ABQ8KM35_9APHY</name>
<reference evidence="4 5" key="1">
    <citation type="journal article" date="2021" name="Environ. Microbiol.">
        <title>Gene family expansions and transcriptome signatures uncover fungal adaptations to wood decay.</title>
        <authorList>
            <person name="Hage H."/>
            <person name="Miyauchi S."/>
            <person name="Viragh M."/>
            <person name="Drula E."/>
            <person name="Min B."/>
            <person name="Chaduli D."/>
            <person name="Navarro D."/>
            <person name="Favel A."/>
            <person name="Norest M."/>
            <person name="Lesage-Meessen L."/>
            <person name="Balint B."/>
            <person name="Merenyi Z."/>
            <person name="de Eugenio L."/>
            <person name="Morin E."/>
            <person name="Martinez A.T."/>
            <person name="Baldrian P."/>
            <person name="Stursova M."/>
            <person name="Martinez M.J."/>
            <person name="Novotny C."/>
            <person name="Magnuson J.K."/>
            <person name="Spatafora J.W."/>
            <person name="Maurice S."/>
            <person name="Pangilinan J."/>
            <person name="Andreopoulos W."/>
            <person name="LaButti K."/>
            <person name="Hundley H."/>
            <person name="Na H."/>
            <person name="Kuo A."/>
            <person name="Barry K."/>
            <person name="Lipzen A."/>
            <person name="Henrissat B."/>
            <person name="Riley R."/>
            <person name="Ahrendt S."/>
            <person name="Nagy L.G."/>
            <person name="Grigoriev I.V."/>
            <person name="Martin F."/>
            <person name="Rosso M.N."/>
        </authorList>
    </citation>
    <scope>NUCLEOTIDE SEQUENCE [LARGE SCALE GENOMIC DNA]</scope>
    <source>
        <strain evidence="4 5">CIRM-BRFM 1785</strain>
    </source>
</reference>
<dbReference type="CDD" id="cd03109">
    <property type="entry name" value="DTBS"/>
    <property type="match status" value="1"/>
</dbReference>
<dbReference type="InterPro" id="IPR027417">
    <property type="entry name" value="P-loop_NTPase"/>
</dbReference>
<evidence type="ECO:0000313" key="4">
    <source>
        <dbReference type="EMBL" id="KAH9838691.1"/>
    </source>
</evidence>
<keyword evidence="5" id="KW-1185">Reference proteome</keyword>
<dbReference type="Gene3D" id="3.40.50.300">
    <property type="entry name" value="P-loop containing nucleotide triphosphate hydrolases"/>
    <property type="match status" value="1"/>
</dbReference>
<protein>
    <submittedName>
        <fullName evidence="4">Onanonoxo-7-onima-8-eninoihtemlysoneda</fullName>
    </submittedName>
</protein>
<dbReference type="GeneID" id="71999967"/>
<keyword evidence="3" id="KW-0808">Transferase</keyword>
<evidence type="ECO:0000256" key="2">
    <source>
        <dbReference type="ARBA" id="ARBA00022576"/>
    </source>
</evidence>
<proteinExistence type="predicted"/>
<evidence type="ECO:0000256" key="1">
    <source>
        <dbReference type="ARBA" id="ARBA00004173"/>
    </source>
</evidence>
<dbReference type="InterPro" id="IPR015421">
    <property type="entry name" value="PyrdxlP-dep_Trfase_major"/>
</dbReference>
<dbReference type="PROSITE" id="PS00600">
    <property type="entry name" value="AA_TRANSFER_CLASS_3"/>
    <property type="match status" value="1"/>
</dbReference>
<comment type="caution">
    <text evidence="4">The sequence shown here is derived from an EMBL/GenBank/DDBJ whole genome shotgun (WGS) entry which is preliminary data.</text>
</comment>
<dbReference type="InterPro" id="IPR049704">
    <property type="entry name" value="Aminotrans_3_PPA_site"/>
</dbReference>
<dbReference type="Pfam" id="PF00202">
    <property type="entry name" value="Aminotran_3"/>
    <property type="match status" value="2"/>
</dbReference>
<dbReference type="RefSeq" id="XP_047780606.1">
    <property type="nucleotide sequence ID" value="XM_047919235.1"/>
</dbReference>
<dbReference type="Gene3D" id="3.40.640.10">
    <property type="entry name" value="Type I PLP-dependent aspartate aminotransferase-like (Major domain)"/>
    <property type="match status" value="1"/>
</dbReference>
<dbReference type="PANTHER" id="PTHR42684:SF3">
    <property type="entry name" value="ADENOSYLMETHIONINE-8-AMINO-7-OXONONANOATE AMINOTRANSFERASE"/>
    <property type="match status" value="1"/>
</dbReference>
<dbReference type="InterPro" id="IPR005814">
    <property type="entry name" value="Aminotrans_3"/>
</dbReference>
<dbReference type="Proteomes" id="UP000814176">
    <property type="component" value="Unassembled WGS sequence"/>
</dbReference>
<gene>
    <name evidence="4" type="ORF">C8Q71DRAFT_541953</name>
</gene>
<comment type="subcellular location">
    <subcellularLocation>
        <location evidence="1">Mitochondrion</location>
    </subcellularLocation>
</comment>
<dbReference type="Pfam" id="PF13500">
    <property type="entry name" value="AAA_26"/>
    <property type="match status" value="1"/>
</dbReference>
<dbReference type="PANTHER" id="PTHR42684">
    <property type="entry name" value="ADENOSYLMETHIONINE-8-AMINO-7-OXONONANOATE AMINOTRANSFERASE"/>
    <property type="match status" value="1"/>
</dbReference>
<dbReference type="SUPFAM" id="SSF52540">
    <property type="entry name" value="P-loop containing nucleoside triphosphate hydrolases"/>
    <property type="match status" value="1"/>
</dbReference>
<evidence type="ECO:0000313" key="5">
    <source>
        <dbReference type="Proteomes" id="UP000814176"/>
    </source>
</evidence>
<keyword evidence="2" id="KW-0032">Aminotransferase</keyword>
<dbReference type="SUPFAM" id="SSF53383">
    <property type="entry name" value="PLP-dependent transferases"/>
    <property type="match status" value="1"/>
</dbReference>
<dbReference type="EMBL" id="JADCUA010000007">
    <property type="protein sequence ID" value="KAH9838691.1"/>
    <property type="molecule type" value="Genomic_DNA"/>
</dbReference>
<sequence length="804" mass="87932">MSSLFKNLRIHQVFGANTDVGKTILTTALVRASAWKNIPVHYLKPVSTGPIEDADDRHVNCFAHAQGKDVRAKCLFRFDEPVSPHLAARLSNRQADVPTDEAFVTAVADSIRQTAHQTSRPSHMYIETAGGIHSPTLSGTTQVDAYRPLFLPTVLVGDAHLGGISTTISSYESLLLRGYIIDLVLLFKDAYYRNFEYLMPYFSERGIRVLPLDPPHKRLANPDEERTEMGKYYSCLVPDSLQGGMFDALEHLDQCHAKRVAELDSMPQRTADTIWWPFVQHGLVKAPSDINVIDSATKDFFSIYNGHKAKATQEAPTASLLEPQFDGSASWWTQAIGHAHPSLTLAAARAAGRYGHVMFPEATHAPALRLAERLVHEGPGKGWASRAFFSDDGSTGMEVALKMALRAYASRNTAAKPERKPRKDLGILGLKGSYHGDTIGAMDACEEGVYTCEWHDAKGYWLDPPTVSNKKGRVVVSLPQSMASTADGMSEVDVGSLQQAYDVQSRLESPLADVYRNFVASTLKKLKERGTPEIAALVLEPLVMGAGGMIFVDPLFQRVLIDVVRASEPHPPAKGGWSGLPVIFDEVFVGFYRLGLRTTGPLLGVNPDISVHAKILTGGLLPLAVTLASDSIFQAFNSDSKLDALLHGHSYTAYPVGCEVANETLSIVEKLAESDQWDQARAQWGIDKSEKRAETAVWSLWTPDFIDKLTRLDAVDEVMTLGTVLAFKIRDNAGGYQSHSAQKVLQSLRLPTKEQTSSSAPGGAPFGMHYRTLGDVAYFMLSLNTSATVVQTVQSRILAALQSN</sequence>
<organism evidence="4 5">
    <name type="scientific">Rhodofomes roseus</name>
    <dbReference type="NCBI Taxonomy" id="34475"/>
    <lineage>
        <taxon>Eukaryota</taxon>
        <taxon>Fungi</taxon>
        <taxon>Dikarya</taxon>
        <taxon>Basidiomycota</taxon>
        <taxon>Agaricomycotina</taxon>
        <taxon>Agaricomycetes</taxon>
        <taxon>Polyporales</taxon>
        <taxon>Rhodofomes</taxon>
    </lineage>
</organism>
<dbReference type="InterPro" id="IPR015424">
    <property type="entry name" value="PyrdxlP-dep_Trfase"/>
</dbReference>
<evidence type="ECO:0000256" key="3">
    <source>
        <dbReference type="ARBA" id="ARBA00022679"/>
    </source>
</evidence>
<accession>A0ABQ8KM35</accession>